<feature type="compositionally biased region" description="Polar residues" evidence="15">
    <location>
        <begin position="1818"/>
        <end position="1832"/>
    </location>
</feature>
<evidence type="ECO:0000256" key="1">
    <source>
        <dbReference type="ARBA" id="ARBA00004479"/>
    </source>
</evidence>
<feature type="disulfide bond" evidence="13">
    <location>
        <begin position="1036"/>
        <end position="1051"/>
    </location>
</feature>
<evidence type="ECO:0000256" key="2">
    <source>
        <dbReference type="ARBA" id="ARBA00022536"/>
    </source>
</evidence>
<feature type="disulfide bond" evidence="13">
    <location>
        <begin position="165"/>
        <end position="180"/>
    </location>
</feature>
<evidence type="ECO:0000256" key="4">
    <source>
        <dbReference type="ARBA" id="ARBA00022692"/>
    </source>
</evidence>
<evidence type="ECO:0000256" key="3">
    <source>
        <dbReference type="ARBA" id="ARBA00022583"/>
    </source>
</evidence>
<evidence type="ECO:0000256" key="17">
    <source>
        <dbReference type="SAM" id="SignalP"/>
    </source>
</evidence>
<evidence type="ECO:0000313" key="19">
    <source>
        <dbReference type="EMBL" id="CAH0098486.1"/>
    </source>
</evidence>
<dbReference type="PANTHER" id="PTHR22722">
    <property type="entry name" value="LOW-DENSITY LIPOPROTEIN RECEPTOR-RELATED PROTEIN 2-RELATED"/>
    <property type="match status" value="1"/>
</dbReference>
<feature type="disulfide bond" evidence="13">
    <location>
        <begin position="114"/>
        <end position="132"/>
    </location>
</feature>
<feature type="disulfide bond" evidence="13">
    <location>
        <begin position="951"/>
        <end position="966"/>
    </location>
</feature>
<dbReference type="InterPro" id="IPR018097">
    <property type="entry name" value="EGF_Ca-bd_CS"/>
</dbReference>
<evidence type="ECO:0000256" key="10">
    <source>
        <dbReference type="ARBA" id="ARBA00023170"/>
    </source>
</evidence>
<evidence type="ECO:0000256" key="12">
    <source>
        <dbReference type="PROSITE-ProRule" id="PRU00076"/>
    </source>
</evidence>
<sequence length="1860" mass="205283">MRLIWFGLAVFVQLPSFILAVCDGNQFSCKNGNGCVDAKQHCDHVIDCSDGSDELECSYPCRSPHMKQCRDGHCIAMFFFCDRENDCGDWSDELNCTGTLPGLTMNCPTNTFHCEGQVCIPQNWVCDGMEDCSDGRDELHCNKTIECKNGKFQCGKECIYNQWVCDGVTDCADGSDELECGPEAFMNHSCLPEHGSFSCLSKGTQKCMPISRACDGYADCDDRADEGGQCNSTTNCGNSTRCPNECHKTPRGPVCSCPTGFQLSGTVCVDIDECSIEPPMCSQKCTNSKGGFECSCLPGYTVGTRDKRICVANGPEPMLLITTDRDIRYISLPSKEYGLVQSGISQAHGVAADYEDGFVYWNEKSKDKAGIYKSMLDGSAFQYVVSVGVEMVEDLAIDWVGRHIYFADSGRKHIVVCDFHATICTVVISGQLEKPRAVAVYPEEGLLFWSDWGSNPHIGSAGMDGSNRANIITTEIVWPNGLVVDETIQRIYWGDAKLNRIESSRIDGSDRKILSVKVTHPYALDIFENTIFWCDPLEHEVLSVNKFTGKDYKVLIKEASLTPTGIHVHHPSKQSHLADPCRNVICSHLCLLSPSVQGFKCACPVGMTLNKDGRTCDSDSINESSIVIATFTDIYRLTHHQIGKDSIVRLPTRSVENIGALAFNPLGHSIVYSDMNQRTIYSMHLDTYRQTVLFENAEMVEGLDVDPFTENIYWTEVTRGTVVVGHKNHDGDYERLVLARDLHSPKGITIASEFGKMFIVEGRISHVISVWHMDGGHREELVQVYGTVSAMAYDGKHLYFSDSLRGTIERIEVGGDNRTILRSHLGTPVAMDASSDSVFWLTQYSTRISWLNKQEPKTMRGFVIDASDDISIEYRLMSVVDHFDFDSHEHHCLGHSGGCSDICTPTPDGVTCLCPLGKVLGEDKHVCNPANCVGDQWFKCQTGCIPAKYRCDGVSDCALGEDELHCRNTTTEVGCTSSQFPCKNGGCVSIHFYCDGDADCQDRSDEPDTCPPYVCMGDGEYSCPNQHHCIPSAAVCDGQADCMDKSDEANCTSTHSMCSKEQFYCSHTRLCIPLTWVCDKDSDCEQGEDEDSAICDGLEQKSICPLNYLRCPQRPDCMPRMALCNSIAECEHGTDAELCAKLNDSFIDKKEAEKPDCSSSQYNCFLGSNECIPIASRCDCRFDCTFGEDEEGCDNLPFSCKKDLFRCPNEMRYINISWVCDGLSDCSNSADEEPKLCPTSTSVPPNKSSTSVADEDIYICSADEFECVGGQCIDANLVCDGVYHCTDGTDEGTGCTNSCKNNGHCPQICVPGPKEPTCLCDPGYESLNNGKQCVDVDECAFENKCSQYCNNTKGSYRCSCASGYTLEHDQITCKAANGRPMLIVATNHHAEILLNNDVASSRFLVQSVASIKGITYHDKMSTLYWITTEGVSRSNSGGQSLIYKINDLMPSGLALDKTTGNIYYSALKNTSRAGQDQSVIRVIAKSLEADVNIITTQSIITDIALDSQKGILFWSEHTKPYTGRIVRATMDGRSTMWLYSIDKIMYPTAIAVDPIKSRIYWTDITLQSISSCDYNGLKQRQEVGITNGQPLSLTFFENRLTWSLRDKDVLYSHVINGSTTSQYKIHEKVSHIVTVHSVLEPELPNLCAFSPCNNGICVLKNSSSFTCHCPIGVTVVSSNPFKCSGKSPEVVTIMPSSENGINPDFIETPSSPGVTVASILICLAVLTILAICGWVYYRRWRRTIGSPLKFRFRNALGLTEESTAWEESVDYGDRKRLFIKSDDPDDHGCGPQVMVDQNDNRTTTAVTPGSSRRLPADSTYTNLPSIQQSMGKSRTAEEHQPQQLLPATYSMKDQLLASEL</sequence>
<evidence type="ECO:0000256" key="8">
    <source>
        <dbReference type="ARBA" id="ARBA00023136"/>
    </source>
</evidence>
<dbReference type="InterPro" id="IPR049883">
    <property type="entry name" value="NOTCH1_EGF-like"/>
</dbReference>
<keyword evidence="2 12" id="KW-0245">EGF-like domain</keyword>
<dbReference type="InterPro" id="IPR023415">
    <property type="entry name" value="LDLR_class-A_CS"/>
</dbReference>
<dbReference type="InterPro" id="IPR011042">
    <property type="entry name" value="6-blade_b-propeller_TolB-like"/>
</dbReference>
<dbReference type="SMART" id="SM00179">
    <property type="entry name" value="EGF_CA"/>
    <property type="match status" value="4"/>
</dbReference>
<proteinExistence type="predicted"/>
<dbReference type="EMBL" id="CAKKLH010000002">
    <property type="protein sequence ID" value="CAH0098486.1"/>
    <property type="molecule type" value="Genomic_DNA"/>
</dbReference>
<dbReference type="InterPro" id="IPR000742">
    <property type="entry name" value="EGF"/>
</dbReference>
<comment type="caution">
    <text evidence="19">The sequence shown here is derived from an EMBL/GenBank/DDBJ whole genome shotgun (WGS) entry which is preliminary data.</text>
</comment>
<dbReference type="PROSITE" id="PS01209">
    <property type="entry name" value="LDLRA_1"/>
    <property type="match status" value="8"/>
</dbReference>
<feature type="domain" description="EGF-like" evidence="18">
    <location>
        <begin position="1335"/>
        <end position="1370"/>
    </location>
</feature>
<evidence type="ECO:0000256" key="11">
    <source>
        <dbReference type="ARBA" id="ARBA00023180"/>
    </source>
</evidence>
<dbReference type="PROSITE" id="PS50068">
    <property type="entry name" value="LDLRA_2"/>
    <property type="match status" value="13"/>
</dbReference>
<feature type="compositionally biased region" description="Polar residues" evidence="15">
    <location>
        <begin position="1795"/>
        <end position="1810"/>
    </location>
</feature>
<dbReference type="InterPro" id="IPR000033">
    <property type="entry name" value="LDLR_classB_rpt"/>
</dbReference>
<accession>A0A8J2RG46</accession>
<feature type="disulfide bond" evidence="13">
    <location>
        <begin position="1124"/>
        <end position="1139"/>
    </location>
</feature>
<name>A0A8J2RG46_9CRUS</name>
<feature type="chain" id="PRO_5035159113" description="EGF-like domain-containing protein" evidence="17">
    <location>
        <begin position="21"/>
        <end position="1860"/>
    </location>
</feature>
<dbReference type="Pfam" id="PF00057">
    <property type="entry name" value="Ldl_recept_a"/>
    <property type="match status" value="10"/>
</dbReference>
<evidence type="ECO:0000256" key="6">
    <source>
        <dbReference type="ARBA" id="ARBA00022737"/>
    </source>
</evidence>
<feature type="disulfide bond" evidence="13">
    <location>
        <begin position="975"/>
        <end position="987"/>
    </location>
</feature>
<evidence type="ECO:0000256" key="5">
    <source>
        <dbReference type="ARBA" id="ARBA00022729"/>
    </source>
</evidence>
<keyword evidence="9 12" id="KW-1015">Disulfide bond</keyword>
<keyword evidence="20" id="KW-1185">Reference proteome</keyword>
<dbReference type="GO" id="GO:0042562">
    <property type="term" value="F:hormone binding"/>
    <property type="evidence" value="ECO:0007669"/>
    <property type="project" value="TreeGrafter"/>
</dbReference>
<dbReference type="PROSITE" id="PS00010">
    <property type="entry name" value="ASX_HYDROXYL"/>
    <property type="match status" value="2"/>
</dbReference>
<dbReference type="SUPFAM" id="SSF63825">
    <property type="entry name" value="YWTD domain"/>
    <property type="match status" value="3"/>
</dbReference>
<feature type="disulfide bond" evidence="12">
    <location>
        <begin position="1339"/>
        <end position="1349"/>
    </location>
</feature>
<dbReference type="SUPFAM" id="SSF57424">
    <property type="entry name" value="LDL receptor-like module"/>
    <property type="match status" value="10"/>
</dbReference>
<feature type="disulfide bond" evidence="13">
    <location>
        <begin position="982"/>
        <end position="1000"/>
    </location>
</feature>
<feature type="region of interest" description="Disordered" evidence="15">
    <location>
        <begin position="1788"/>
        <end position="1860"/>
    </location>
</feature>
<dbReference type="SUPFAM" id="SSF57196">
    <property type="entry name" value="EGF/Laminin"/>
    <property type="match status" value="5"/>
</dbReference>
<dbReference type="GO" id="GO:0043235">
    <property type="term" value="C:receptor complex"/>
    <property type="evidence" value="ECO:0007669"/>
    <property type="project" value="TreeGrafter"/>
</dbReference>
<feature type="disulfide bond" evidence="13">
    <location>
        <begin position="42"/>
        <end position="57"/>
    </location>
</feature>
<evidence type="ECO:0000313" key="20">
    <source>
        <dbReference type="Proteomes" id="UP000789390"/>
    </source>
</evidence>
<dbReference type="PANTHER" id="PTHR22722:SF14">
    <property type="entry name" value="MEGALIN, ISOFORM A"/>
    <property type="match status" value="1"/>
</dbReference>
<dbReference type="SMART" id="SM00135">
    <property type="entry name" value="LY"/>
    <property type="match status" value="11"/>
</dbReference>
<evidence type="ECO:0000256" key="13">
    <source>
        <dbReference type="PROSITE-ProRule" id="PRU00124"/>
    </source>
</evidence>
<dbReference type="PROSITE" id="PS01187">
    <property type="entry name" value="EGF_CA"/>
    <property type="match status" value="2"/>
</dbReference>
<feature type="disulfide bond" evidence="13">
    <location>
        <begin position="107"/>
        <end position="119"/>
    </location>
</feature>
<dbReference type="CDD" id="cd19941">
    <property type="entry name" value="TIL"/>
    <property type="match status" value="1"/>
</dbReference>
<gene>
    <name evidence="19" type="ORF">DGAL_LOCUS567</name>
</gene>
<dbReference type="CDD" id="cd00112">
    <property type="entry name" value="LDLa"/>
    <property type="match status" value="11"/>
</dbReference>
<feature type="disulfide bond" evidence="13">
    <location>
        <begin position="1260"/>
        <end position="1272"/>
    </location>
</feature>
<dbReference type="PRINTS" id="PR00261">
    <property type="entry name" value="LDLRECEPTOR"/>
</dbReference>
<dbReference type="OrthoDB" id="6345916at2759"/>
<dbReference type="Gene3D" id="2.120.10.30">
    <property type="entry name" value="TolB, C-terminal domain"/>
    <property type="match status" value="3"/>
</dbReference>
<protein>
    <recommendedName>
        <fullName evidence="18">EGF-like domain-containing protein</fullName>
    </recommendedName>
</protein>
<feature type="transmembrane region" description="Helical" evidence="16">
    <location>
        <begin position="1716"/>
        <end position="1737"/>
    </location>
</feature>
<dbReference type="InterPro" id="IPR002172">
    <property type="entry name" value="LDrepeatLR_classA_rpt"/>
</dbReference>
<dbReference type="Pfam" id="PF07645">
    <property type="entry name" value="EGF_CA"/>
    <property type="match status" value="1"/>
</dbReference>
<dbReference type="SMART" id="SM00181">
    <property type="entry name" value="EGF"/>
    <property type="match status" value="7"/>
</dbReference>
<dbReference type="PROSITE" id="PS50026">
    <property type="entry name" value="EGF_3"/>
    <property type="match status" value="1"/>
</dbReference>
<keyword evidence="10" id="KW-0675">Receptor</keyword>
<dbReference type="Gene3D" id="2.10.25.10">
    <property type="entry name" value="Laminin"/>
    <property type="match status" value="4"/>
</dbReference>
<comment type="subcellular location">
    <subcellularLocation>
        <location evidence="1">Membrane</location>
        <topology evidence="1">Single-pass type I membrane protein</topology>
    </subcellularLocation>
</comment>
<comment type="caution">
    <text evidence="12">Lacks conserved residue(s) required for the propagation of feature annotation.</text>
</comment>
<evidence type="ECO:0000256" key="16">
    <source>
        <dbReference type="SAM" id="Phobius"/>
    </source>
</evidence>
<dbReference type="SMART" id="SM00192">
    <property type="entry name" value="LDLa"/>
    <property type="match status" value="13"/>
</dbReference>
<evidence type="ECO:0000259" key="18">
    <source>
        <dbReference type="PROSITE" id="PS50026"/>
    </source>
</evidence>
<keyword evidence="8 16" id="KW-0472">Membrane</keyword>
<organism evidence="19 20">
    <name type="scientific">Daphnia galeata</name>
    <dbReference type="NCBI Taxonomy" id="27404"/>
    <lineage>
        <taxon>Eukaryota</taxon>
        <taxon>Metazoa</taxon>
        <taxon>Ecdysozoa</taxon>
        <taxon>Arthropoda</taxon>
        <taxon>Crustacea</taxon>
        <taxon>Branchiopoda</taxon>
        <taxon>Diplostraca</taxon>
        <taxon>Cladocera</taxon>
        <taxon>Anomopoda</taxon>
        <taxon>Daphniidae</taxon>
        <taxon>Daphnia</taxon>
    </lineage>
</organism>
<evidence type="ECO:0000256" key="14">
    <source>
        <dbReference type="PROSITE-ProRule" id="PRU00461"/>
    </source>
</evidence>
<feature type="disulfide bond" evidence="13">
    <location>
        <begin position="1178"/>
        <end position="1193"/>
    </location>
</feature>
<feature type="disulfide bond" evidence="13">
    <location>
        <begin position="1267"/>
        <end position="1285"/>
    </location>
</feature>
<dbReference type="InterPro" id="IPR001881">
    <property type="entry name" value="EGF-like_Ca-bd_dom"/>
</dbReference>
<evidence type="ECO:0000256" key="15">
    <source>
        <dbReference type="SAM" id="MobiDB-lite"/>
    </source>
</evidence>
<dbReference type="GO" id="GO:0006898">
    <property type="term" value="P:receptor-mediated endocytosis"/>
    <property type="evidence" value="ECO:0007669"/>
    <property type="project" value="TreeGrafter"/>
</dbReference>
<feature type="repeat" description="LDL-receptor class B" evidence="14">
    <location>
        <begin position="445"/>
        <end position="488"/>
    </location>
</feature>
<dbReference type="GO" id="GO:0005509">
    <property type="term" value="F:calcium ion binding"/>
    <property type="evidence" value="ECO:0007669"/>
    <property type="project" value="InterPro"/>
</dbReference>
<keyword evidence="5 17" id="KW-0732">Signal</keyword>
<evidence type="ECO:0000256" key="7">
    <source>
        <dbReference type="ARBA" id="ARBA00022989"/>
    </source>
</evidence>
<feature type="disulfide bond" evidence="13">
    <location>
        <begin position="126"/>
        <end position="141"/>
    </location>
</feature>
<dbReference type="PROSITE" id="PS51120">
    <property type="entry name" value="LDLRB"/>
    <property type="match status" value="2"/>
</dbReference>
<evidence type="ECO:0000256" key="9">
    <source>
        <dbReference type="ARBA" id="ARBA00023157"/>
    </source>
</evidence>
<keyword evidence="6" id="KW-0677">Repeat</keyword>
<feature type="disulfide bond" evidence="13">
    <location>
        <begin position="81"/>
        <end position="96"/>
    </location>
</feature>
<dbReference type="Gene3D" id="4.10.400.10">
    <property type="entry name" value="Low-density Lipoprotein Receptor"/>
    <property type="match status" value="11"/>
</dbReference>
<reference evidence="19" key="1">
    <citation type="submission" date="2021-11" db="EMBL/GenBank/DDBJ databases">
        <authorList>
            <person name="Schell T."/>
        </authorList>
    </citation>
    <scope>NUCLEOTIDE SEQUENCE</scope>
    <source>
        <strain evidence="19">M5</strain>
    </source>
</reference>
<feature type="repeat" description="LDL-receptor class B" evidence="14">
    <location>
        <begin position="489"/>
        <end position="530"/>
    </location>
</feature>
<keyword evidence="4 16" id="KW-0812">Transmembrane</keyword>
<dbReference type="GO" id="GO:0016324">
    <property type="term" value="C:apical plasma membrane"/>
    <property type="evidence" value="ECO:0007669"/>
    <property type="project" value="TreeGrafter"/>
</dbReference>
<feature type="disulfide bond" evidence="13">
    <location>
        <begin position="69"/>
        <end position="87"/>
    </location>
</feature>
<feature type="disulfide bond" evidence="13">
    <location>
        <begin position="932"/>
        <end position="944"/>
    </location>
</feature>
<keyword evidence="7 16" id="KW-1133">Transmembrane helix</keyword>
<dbReference type="InterPro" id="IPR036055">
    <property type="entry name" value="LDL_receptor-like_sf"/>
</dbReference>
<dbReference type="Proteomes" id="UP000789390">
    <property type="component" value="Unassembled WGS sequence"/>
</dbReference>
<feature type="signal peptide" evidence="17">
    <location>
        <begin position="1"/>
        <end position="20"/>
    </location>
</feature>
<keyword evidence="11" id="KW-0325">Glycoprotein</keyword>
<dbReference type="FunFam" id="2.120.10.30:FF:000241">
    <property type="entry name" value="Low-density lipoprotein receptor-related protein 6"/>
    <property type="match status" value="1"/>
</dbReference>
<dbReference type="Pfam" id="PF14670">
    <property type="entry name" value="FXa_inhibition"/>
    <property type="match status" value="2"/>
</dbReference>
<keyword evidence="3" id="KW-0254">Endocytosis</keyword>
<dbReference type="CDD" id="cd00054">
    <property type="entry name" value="EGF_CA"/>
    <property type="match status" value="2"/>
</dbReference>
<dbReference type="FunFam" id="2.10.25.10:FF:000009">
    <property type="entry name" value="Low-density lipoprotein receptor isoform 1"/>
    <property type="match status" value="2"/>
</dbReference>
<dbReference type="Pfam" id="PF00058">
    <property type="entry name" value="Ldl_recept_b"/>
    <property type="match status" value="1"/>
</dbReference>
<dbReference type="InterPro" id="IPR051221">
    <property type="entry name" value="LDLR-related"/>
</dbReference>
<dbReference type="InterPro" id="IPR000152">
    <property type="entry name" value="EGF-type_Asp/Asn_hydroxyl_site"/>
</dbReference>
<dbReference type="PROSITE" id="PS01186">
    <property type="entry name" value="EGF_2"/>
    <property type="match status" value="1"/>
</dbReference>